<proteinExistence type="predicted"/>
<dbReference type="Gene3D" id="3.90.1750.10">
    <property type="entry name" value="Hect, E3 ligase catalytic domains"/>
    <property type="match status" value="1"/>
</dbReference>
<evidence type="ECO:0000256" key="2">
    <source>
        <dbReference type="PROSITE-ProRule" id="PRU00104"/>
    </source>
</evidence>
<dbReference type="PANTHER" id="PTHR46654:SF1">
    <property type="entry name" value="E3 UBIQUITIN-PROTEIN LIGASE HECTD3"/>
    <property type="match status" value="1"/>
</dbReference>
<dbReference type="GO" id="GO:0004842">
    <property type="term" value="F:ubiquitin-protein transferase activity"/>
    <property type="evidence" value="ECO:0007669"/>
    <property type="project" value="InterPro"/>
</dbReference>
<dbReference type="Gene3D" id="2.60.120.920">
    <property type="match status" value="1"/>
</dbReference>
<dbReference type="PANTHER" id="PTHR46654">
    <property type="entry name" value="E3 UBIQUITIN-PROTEIN LIGASE HECTD3"/>
    <property type="match status" value="1"/>
</dbReference>
<dbReference type="SMART" id="SM00119">
    <property type="entry name" value="HECTc"/>
    <property type="match status" value="1"/>
</dbReference>
<dbReference type="Gene3D" id="3.30.2410.10">
    <property type="entry name" value="Hect, E3 ligase catalytic domain"/>
    <property type="match status" value="1"/>
</dbReference>
<protein>
    <recommendedName>
        <fullName evidence="3">HECT domain-containing protein</fullName>
    </recommendedName>
</protein>
<dbReference type="GeneID" id="94831988"/>
<name>A0A1J4L218_9EUKA</name>
<dbReference type="Pfam" id="PF00632">
    <property type="entry name" value="HECT"/>
    <property type="match status" value="1"/>
</dbReference>
<comment type="caution">
    <text evidence="4">The sequence shown here is derived from an EMBL/GenBank/DDBJ whole genome shotgun (WGS) entry which is preliminary data.</text>
</comment>
<dbReference type="PROSITE" id="PS50237">
    <property type="entry name" value="HECT"/>
    <property type="match status" value="1"/>
</dbReference>
<dbReference type="InterPro" id="IPR043136">
    <property type="entry name" value="B30.2/SPRY_sf"/>
</dbReference>
<accession>A0A1J4L218</accession>
<dbReference type="VEuPathDB" id="TrichDB:TRFO_13492"/>
<feature type="domain" description="HECT" evidence="3">
    <location>
        <begin position="2829"/>
        <end position="3164"/>
    </location>
</feature>
<keyword evidence="1 2" id="KW-0833">Ubl conjugation pathway</keyword>
<gene>
    <name evidence="4" type="ORF">TRFO_13492</name>
</gene>
<feature type="active site" description="Glycyl thioester intermediate" evidence="2">
    <location>
        <position position="3141"/>
    </location>
</feature>
<dbReference type="InterPro" id="IPR035983">
    <property type="entry name" value="Hect_E3_ubiquitin_ligase"/>
</dbReference>
<evidence type="ECO:0000259" key="3">
    <source>
        <dbReference type="PROSITE" id="PS50237"/>
    </source>
</evidence>
<dbReference type="SUPFAM" id="SSF56204">
    <property type="entry name" value="Hect, E3 ligase catalytic domain"/>
    <property type="match status" value="1"/>
</dbReference>
<dbReference type="Proteomes" id="UP000179807">
    <property type="component" value="Unassembled WGS sequence"/>
</dbReference>
<dbReference type="InterPro" id="IPR000569">
    <property type="entry name" value="HECT_dom"/>
</dbReference>
<organism evidence="4 5">
    <name type="scientific">Tritrichomonas foetus</name>
    <dbReference type="NCBI Taxonomy" id="1144522"/>
    <lineage>
        <taxon>Eukaryota</taxon>
        <taxon>Metamonada</taxon>
        <taxon>Parabasalia</taxon>
        <taxon>Tritrichomonadida</taxon>
        <taxon>Tritrichomonadidae</taxon>
        <taxon>Tritrichomonas</taxon>
    </lineage>
</organism>
<dbReference type="Gene3D" id="2.60.120.290">
    <property type="entry name" value="Spermadhesin, CUB domain"/>
    <property type="match status" value="1"/>
</dbReference>
<dbReference type="InterPro" id="IPR035914">
    <property type="entry name" value="Sperma_CUB_dom_sf"/>
</dbReference>
<sequence length="3185" mass="363502">MTKIAYRRDFINFSPFAFFFKMGNSESLDYDYNSQNLEWKAIFSPKIIDFIRRELEHQDEKRSQTVDSVPLSTLLENLISLQRCDGELHVPTDLAETFFTPIIRDVDVHFDQARNFPKYFESIRTIASKVLDREHTKRAENLEQGCTKFANISQPKKVCTSFLEDFISIALDELLPHIGLLNENEVVEHLNKLNLILMGEKRQSLAFVSSTAITTIHKFMTQLGTIDKFKVPEIQKQVIHFLYNMSNVQGSVCGCLSAFIYMMTLPDNFEISLKPLTIESQSNKQKVTTTFEMQIPGIDKTLSFSIGRNVLVLAKENKLLVFYNPEVFVFDVKTYDDSVLLDSFDFIYIVSQSADNIQVINVSELETLMKSKTAANTDENPNSSQNTLQNQAQNNIPFINLQCNVQSYQLSTFLDNTLKIVCFGNIQQNVVFVQEIENNKFLFTQFNRNFSETDKKPLNSFEWNFNYAPKHFYFGDDKFHTFDENSFDTAYMIESDSSSNKLIENCRFFNSYTFIENTQTVFYKNNLYTLSHNNECLVFIQHPVDPSMNKKPFPPHLTSIVIPTYNGVNFKESMTQMCNALTGAIDQLLQRCLETVFSVSNRHISFFVSGDSTSISLAMAIVKNVISADLINEDLKFSLIALGLKIIALNLYLYCFKFAKGMEKFTDKDKEFFSDVKKVISLAAFSPSARKSPVIIESICLVFTFSFRYLYFPRYSDFSEFISKLLDDVILRHYFFLNFSMMSLSTCPLYMFNKNMFSLFCETLQPPEITSAFSDSLEQITDELQFLTENSVKENEEFIVPFFECLIEFLSRSINNFDSVLPLTQKLAFRLMCLDTFPLICSTVVSKSIPLIKLLTEKFSTDQEFVNSDNENSKIGMCNHDVKEMVQIVESEHNYKDDVKITDVVDFTGYGSIHLEFDERCRTESGCDTLAIYDKNNKPLYQGSGDKWPATLDFMTNYLIFKFESDRSVNMWGYKITCTAKAPLESREFLPNPILFFFNLYCNILGRLTNIALQSLPLSRTETECKVILESDIIQGIDKVPVNDFPQKENKPTKSHVNRNNLSRGISRGISFDATNAGFQFPDDMKKGFLNDLISPTPMENGWAVKLLQFMYKAVKNTHHIKPTQEILNVEKYAIAALMKQLGFLNVAISFAMSLGSGDPKSQSVPPNLHTTWKTIYKLRTTLYMSYQKSKTESQAAKPLKLKDDYPAFINDVRLKCQLLLFNDPILKKRFGDSEAYDSKTIETTITELYNFITSDLRIENISRMVDIRTKRMETRICGLKSLIEIIEDRNIFKTSQLAFLDPLDRSLQLLTNTTDLKGVKAAKFEELYSKFSQLFELLIERITGDENLELHRLLFLKLIAVNISDIIQHPTLKTCFMKMADFAEHCQTSPIELYVTLSCIWRLLGIWSIEFPLPEIIQTLLRFTSLKSNDTCQHNSIMLLAVLTQSSGYEAYSFDVITNCFISTSPRVVISTLIWLSKTLVHKNSDDFTAVFRDEFYDFEGFLHFLLRGTGSALCGGACLLIPDDSIPDSHKMIAEEIIAFFRVIIKPFSVVHESVIEVFHTVFNDCSDFFGNIHELIAVFAILGKETIEFHSAGFAIHHSKDITDLARINLFEKYSSRLVILDNNGSEQIAESLSTFVPSARIASNPNDFLINADDAKLINSLQKTIIESLDEFPTTDFAVLASNFIGFLTVALQSKDNMTTFLNNVEIEQFYSCALKHTTNRKIYTIGSLIDRIGRMTTDIANVECNTNNSESDMLNYSIVFKHETPRYFIPLTYGESLPIVPRVGKNIVKSIGIKKCIFVGDRSLPNSTLFYFEIKILKHLGNNFMIGLIDERSSTESISFYGLKIKDGIQVSPYLHPKSTDPIVIEDGDVLGCGYTRNQIMFFKNGQNIKKSLPFPIIDDFVPAIITIDCVLEFEYNFGSKMFVTDIVQYSDFDIKSDCLEKTEVMVPTKTIQPPKTNSFDDPEFDEFIEKGEAVWELPKSFTNDKRSFAQPSAPQSISANPISAVFIYEKEDTFKGELFIGQPVHIARRVLYKNEANGVSFKQLSNDAQLYINKCGIIVNIVPIADQNFVMLTLELFDPYRHTKTRFQIESMFVDPIPTPFLKVIESSFKIYESEVHKFNSVNFLKRQKSRLFNASHWLYIRMSRILFLIILDYYRYTNKISELFAKQQAVDALYLAMMEVFKFAHTPKVSDKWTVIRLSDFIFGEKDHNNIFDVQYNCPCDTHSYVRFIRAIFYTVPKEMQPVIIQLFKNAIEHIKKAPNSTREKIFSSLIPNKYIVETPHPMPLADLDLTLTLPPSSTGFIPVLHPMNSTQDRTLVIADHTIKDAVSDCVVFSAKDCRIIFKNASNSEAYGLRLGILPLNDYLQEYIFMSPLGGIHILSTLLSVVLSSQFMFHDVVKMLKQEMIPSIASLMNYNNFFIDLFAFDFIAPILTTFQYEAEDITPRIEAAFQSFTSNFQTCINEWTKLAMNSQQAIVMAVFTRLLTLDAAAARITPESPPDEIGHLYDTYVNTKVAKDALVFDQMIEAISICAALGFDMPIAIRFPAFLIAESWSESIPYNIHMKSIPGVTKIESAFTQFSKGTIEFLNNDNLPPNTALKVVCGNEIFNIMPGRSCAVTPPFTASLFDIHTHSDITDIQNNSFEIIIHGYPESHEAKREKFVANYSTFVQHVHFMSQYWQVKMDESLCRIAKAIPSIYNQCPLVTDHPMFGTETILSPIPAQLLRCRLQLFKQLDHYVPNIVNIVEFGNQESLLGCIFTSCRAAISTQFKLKTVEKVVINNLSSSSCVDVHFNRFKASMFHSNPANPSGQSLLSQFVSQVPVSNLPKMKRQNAPWHVDLIGEGATDVGGPGRDLFTEACMELMHPSLGLFIANPNKRVNATNTNQELLIPNPRPLTPQTEMEYFYAGVLIAICYISKLPEPFNFARFIWNSLTNRPVMIDDIYAVDFQFHQVIKSIETCENTISTPEQFATIFPLYFEVQNSLGEMVELIPGGSTIPVTFERRNEYIQRCKNFRVKEFNTQLDQLRKGFNLFFPATAAAILAPWELELLICGDNQCPVSELKKHCTFNNDESHIEMLWSVLEEFTAEERMLFIKFGCGRMGLPPPGMSWSQKLSIQFKSFSGKPDPKKPLPTAATCSSQMTIPRYDSKEWMAKKIRTAITLGADIDQDRNANIHDLQDST</sequence>
<dbReference type="GO" id="GO:0005737">
    <property type="term" value="C:cytoplasm"/>
    <property type="evidence" value="ECO:0007669"/>
    <property type="project" value="TreeGrafter"/>
</dbReference>
<dbReference type="InterPro" id="IPR042469">
    <property type="entry name" value="HECTD3"/>
</dbReference>
<dbReference type="EMBL" id="MLAK01000156">
    <property type="protein sequence ID" value="OHT16012.1"/>
    <property type="molecule type" value="Genomic_DNA"/>
</dbReference>
<dbReference type="RefSeq" id="XP_068369148.1">
    <property type="nucleotide sequence ID" value="XM_068497284.1"/>
</dbReference>
<evidence type="ECO:0000256" key="1">
    <source>
        <dbReference type="ARBA" id="ARBA00022786"/>
    </source>
</evidence>
<keyword evidence="5" id="KW-1185">Reference proteome</keyword>
<reference evidence="4" key="1">
    <citation type="submission" date="2016-10" db="EMBL/GenBank/DDBJ databases">
        <authorList>
            <person name="Benchimol M."/>
            <person name="Almeida L.G."/>
            <person name="Vasconcelos A.T."/>
            <person name="Perreira-Neves A."/>
            <person name="Rosa I.A."/>
            <person name="Tasca T."/>
            <person name="Bogo M.R."/>
            <person name="de Souza W."/>
        </authorList>
    </citation>
    <scope>NUCLEOTIDE SEQUENCE [LARGE SCALE GENOMIC DNA]</scope>
    <source>
        <strain evidence="4">K</strain>
    </source>
</reference>
<evidence type="ECO:0000313" key="4">
    <source>
        <dbReference type="EMBL" id="OHT16012.1"/>
    </source>
</evidence>
<dbReference type="OrthoDB" id="8068875at2759"/>
<dbReference type="Gene3D" id="3.30.2160.10">
    <property type="entry name" value="Hect, E3 ligase catalytic domain"/>
    <property type="match status" value="1"/>
</dbReference>
<evidence type="ECO:0000313" key="5">
    <source>
        <dbReference type="Proteomes" id="UP000179807"/>
    </source>
</evidence>